<accession>A0A5J9W413</accession>
<evidence type="ECO:0000313" key="1">
    <source>
        <dbReference type="EMBL" id="TVU42673.1"/>
    </source>
</evidence>
<dbReference type="EMBL" id="RWGY01000005">
    <property type="protein sequence ID" value="TVU42673.1"/>
    <property type="molecule type" value="Genomic_DNA"/>
</dbReference>
<sequence>MGEPGGGRAARRCERWAWTEIAITDDRVMSTILCAVKASPPTMNATSTLRRRCCDCRTTTCH</sequence>
<proteinExistence type="predicted"/>
<protein>
    <submittedName>
        <fullName evidence="1">Uncharacterized protein</fullName>
    </submittedName>
</protein>
<feature type="non-terminal residue" evidence="1">
    <location>
        <position position="1"/>
    </location>
</feature>
<dbReference type="Gramene" id="TVU42673">
    <property type="protein sequence ID" value="TVU42673"/>
    <property type="gene ID" value="EJB05_09092"/>
</dbReference>
<keyword evidence="2" id="KW-1185">Reference proteome</keyword>
<comment type="caution">
    <text evidence="1">The sequence shown here is derived from an EMBL/GenBank/DDBJ whole genome shotgun (WGS) entry which is preliminary data.</text>
</comment>
<reference evidence="1 2" key="1">
    <citation type="journal article" date="2019" name="Sci. Rep.">
        <title>A high-quality genome of Eragrostis curvula grass provides insights into Poaceae evolution and supports new strategies to enhance forage quality.</title>
        <authorList>
            <person name="Carballo J."/>
            <person name="Santos B.A.C.M."/>
            <person name="Zappacosta D."/>
            <person name="Garbus I."/>
            <person name="Selva J.P."/>
            <person name="Gallo C.A."/>
            <person name="Diaz A."/>
            <person name="Albertini E."/>
            <person name="Caccamo M."/>
            <person name="Echenique V."/>
        </authorList>
    </citation>
    <scope>NUCLEOTIDE SEQUENCE [LARGE SCALE GENOMIC DNA]</scope>
    <source>
        <strain evidence="2">cv. Victoria</strain>
        <tissue evidence="1">Leaf</tissue>
    </source>
</reference>
<name>A0A5J9W413_9POAL</name>
<dbReference type="AlphaFoldDB" id="A0A5J9W413"/>
<evidence type="ECO:0000313" key="2">
    <source>
        <dbReference type="Proteomes" id="UP000324897"/>
    </source>
</evidence>
<gene>
    <name evidence="1" type="ORF">EJB05_09092</name>
</gene>
<organism evidence="1 2">
    <name type="scientific">Eragrostis curvula</name>
    <name type="common">weeping love grass</name>
    <dbReference type="NCBI Taxonomy" id="38414"/>
    <lineage>
        <taxon>Eukaryota</taxon>
        <taxon>Viridiplantae</taxon>
        <taxon>Streptophyta</taxon>
        <taxon>Embryophyta</taxon>
        <taxon>Tracheophyta</taxon>
        <taxon>Spermatophyta</taxon>
        <taxon>Magnoliopsida</taxon>
        <taxon>Liliopsida</taxon>
        <taxon>Poales</taxon>
        <taxon>Poaceae</taxon>
        <taxon>PACMAD clade</taxon>
        <taxon>Chloridoideae</taxon>
        <taxon>Eragrostideae</taxon>
        <taxon>Eragrostidinae</taxon>
        <taxon>Eragrostis</taxon>
    </lineage>
</organism>
<dbReference type="Proteomes" id="UP000324897">
    <property type="component" value="Unassembled WGS sequence"/>
</dbReference>